<dbReference type="GO" id="GO:0003924">
    <property type="term" value="F:GTPase activity"/>
    <property type="evidence" value="ECO:0007669"/>
    <property type="project" value="InterPro"/>
</dbReference>
<evidence type="ECO:0000259" key="3">
    <source>
        <dbReference type="PROSITE" id="PS51388"/>
    </source>
</evidence>
<dbReference type="Pfam" id="PF02212">
    <property type="entry name" value="GED"/>
    <property type="match status" value="1"/>
</dbReference>
<dbReference type="InterPro" id="IPR003130">
    <property type="entry name" value="GED"/>
</dbReference>
<dbReference type="PANTHER" id="PTHR11566:SF21">
    <property type="entry name" value="DYNAMIN RELATED PROTEIN 1, ISOFORM A"/>
    <property type="match status" value="1"/>
</dbReference>
<evidence type="ECO:0000256" key="1">
    <source>
        <dbReference type="ARBA" id="ARBA00022741"/>
    </source>
</evidence>
<dbReference type="GO" id="GO:0048312">
    <property type="term" value="P:intracellular distribution of mitochondria"/>
    <property type="evidence" value="ECO:0007669"/>
    <property type="project" value="TreeGrafter"/>
</dbReference>
<dbReference type="GO" id="GO:0005874">
    <property type="term" value="C:microtubule"/>
    <property type="evidence" value="ECO:0007669"/>
    <property type="project" value="TreeGrafter"/>
</dbReference>
<dbReference type="InterPro" id="IPR001401">
    <property type="entry name" value="Dynamin_GTPase"/>
</dbReference>
<dbReference type="Pfam" id="PF01031">
    <property type="entry name" value="Dynamin_M"/>
    <property type="match status" value="1"/>
</dbReference>
<dbReference type="SMART" id="SM00053">
    <property type="entry name" value="DYNc"/>
    <property type="match status" value="1"/>
</dbReference>
<dbReference type="InterPro" id="IPR020850">
    <property type="entry name" value="GED_dom"/>
</dbReference>
<dbReference type="CDD" id="cd08771">
    <property type="entry name" value="DLP_1"/>
    <property type="match status" value="1"/>
</dbReference>
<dbReference type="SUPFAM" id="SSF52540">
    <property type="entry name" value="P-loop containing nucleoside triphosphate hydrolases"/>
    <property type="match status" value="1"/>
</dbReference>
<organism evidence="4 5">
    <name type="scientific">Jimgerdemannia flammicorona</name>
    <dbReference type="NCBI Taxonomy" id="994334"/>
    <lineage>
        <taxon>Eukaryota</taxon>
        <taxon>Fungi</taxon>
        <taxon>Fungi incertae sedis</taxon>
        <taxon>Mucoromycota</taxon>
        <taxon>Mucoromycotina</taxon>
        <taxon>Endogonomycetes</taxon>
        <taxon>Endogonales</taxon>
        <taxon>Endogonaceae</taxon>
        <taxon>Jimgerdemannia</taxon>
    </lineage>
</organism>
<evidence type="ECO:0000256" key="2">
    <source>
        <dbReference type="ARBA" id="ARBA00023134"/>
    </source>
</evidence>
<dbReference type="AlphaFoldDB" id="A0A433B0X5"/>
<dbReference type="SMART" id="SM00302">
    <property type="entry name" value="GED"/>
    <property type="match status" value="1"/>
</dbReference>
<dbReference type="GO" id="GO:0006897">
    <property type="term" value="P:endocytosis"/>
    <property type="evidence" value="ECO:0007669"/>
    <property type="project" value="TreeGrafter"/>
</dbReference>
<dbReference type="EMBL" id="RBNI01016449">
    <property type="protein sequence ID" value="RUP08584.1"/>
    <property type="molecule type" value="Genomic_DNA"/>
</dbReference>
<dbReference type="PROSITE" id="PS51388">
    <property type="entry name" value="GED"/>
    <property type="match status" value="1"/>
</dbReference>
<dbReference type="GO" id="GO:0016559">
    <property type="term" value="P:peroxisome fission"/>
    <property type="evidence" value="ECO:0007669"/>
    <property type="project" value="TreeGrafter"/>
</dbReference>
<keyword evidence="1" id="KW-0547">Nucleotide-binding</keyword>
<dbReference type="OrthoDB" id="5061070at2759"/>
<dbReference type="GO" id="GO:0000266">
    <property type="term" value="P:mitochondrial fission"/>
    <property type="evidence" value="ECO:0007669"/>
    <property type="project" value="TreeGrafter"/>
</dbReference>
<protein>
    <submittedName>
        <fullName evidence="4">P-loop containing nucleoside triphosphate hydrolase protein</fullName>
    </submittedName>
</protein>
<dbReference type="InterPro" id="IPR045063">
    <property type="entry name" value="Dynamin_N"/>
</dbReference>
<accession>A0A433B0X5</accession>
<dbReference type="InterPro" id="IPR000375">
    <property type="entry name" value="Dynamin_stalk"/>
</dbReference>
<dbReference type="InterPro" id="IPR027417">
    <property type="entry name" value="P-loop_NTPase"/>
</dbReference>
<evidence type="ECO:0000313" key="4">
    <source>
        <dbReference type="EMBL" id="RUP08584.1"/>
    </source>
</evidence>
<sequence>MFRIPNSLSDSLYASTDEQLLDLRNRLEASGMADGTCTRCPMELRLKKTAESWSCLIKIRWVYQAENKRFDSVREEAFGEPITDSCDVEDRVRRAQKAVLNPSKSSLTFLHGELAKDEANELKFSRNIVCIEVKGRSCPNLSLMDLPGIIRHTEDDDSKLVQLILETVDHYISKKNAIIIATITCKDDVENQEIVKKARDHDKEGIRTLGVLTKPDTIEPGCYEKYFKIIRGHSHPLRLGYYAVRNLTQAELLKGDKSARKFESSFFQSLHWKDLPQERLGVPNLTRQLSNLLIAAIKRQLPGIKKEVVIKLREVTDRLNSLPPPSSGQPRFEANKLVGAFVRRVESAMEVETSNMHLWHQIQPHIQKFCKRIRETRPNFKIDTAANANDPNDGLILSRTITRENISELIQTYRGRQIDGIIPYQAFRKLVAECQKDWAHPAIACLSGIADEFLEYLDAEIRVIFAPYPLLASKISNTVRQLHGELHMAARARLEDMIIPMEIKLPPYTWNQHYLISNRDHFRKQPVQISQTETSFNRRYPQPVAPPIAPHDDIRELAAMIRAYIKVSHKRFSDNVPLTIDLVFLHKFTEQLHDHLAKHLGLVDRKEDVDLEVLMEEDKEIATERKILSAKHECFTKALEELDRFL</sequence>
<keyword evidence="5" id="KW-1185">Reference proteome</keyword>
<dbReference type="Proteomes" id="UP000268093">
    <property type="component" value="Unassembled WGS sequence"/>
</dbReference>
<dbReference type="InterPro" id="IPR022812">
    <property type="entry name" value="Dynamin"/>
</dbReference>
<feature type="domain" description="GED" evidence="3">
    <location>
        <begin position="554"/>
        <end position="646"/>
    </location>
</feature>
<reference evidence="4 5" key="1">
    <citation type="journal article" date="2018" name="New Phytol.">
        <title>Phylogenomics of Endogonaceae and evolution of mycorrhizas within Mucoromycota.</title>
        <authorList>
            <person name="Chang Y."/>
            <person name="Desiro A."/>
            <person name="Na H."/>
            <person name="Sandor L."/>
            <person name="Lipzen A."/>
            <person name="Clum A."/>
            <person name="Barry K."/>
            <person name="Grigoriev I.V."/>
            <person name="Martin F.M."/>
            <person name="Stajich J.E."/>
            <person name="Smith M.E."/>
            <person name="Bonito G."/>
            <person name="Spatafora J.W."/>
        </authorList>
    </citation>
    <scope>NUCLEOTIDE SEQUENCE [LARGE SCALE GENOMIC DNA]</scope>
    <source>
        <strain evidence="4 5">GMNB39</strain>
    </source>
</reference>
<dbReference type="PANTHER" id="PTHR11566">
    <property type="entry name" value="DYNAMIN"/>
    <property type="match status" value="1"/>
</dbReference>
<proteinExistence type="predicted"/>
<dbReference type="Gene3D" id="3.40.50.300">
    <property type="entry name" value="P-loop containing nucleotide triphosphate hydrolases"/>
    <property type="match status" value="1"/>
</dbReference>
<evidence type="ECO:0000313" key="5">
    <source>
        <dbReference type="Proteomes" id="UP000268093"/>
    </source>
</evidence>
<keyword evidence="4" id="KW-0378">Hydrolase</keyword>
<dbReference type="Gene3D" id="1.20.120.1240">
    <property type="entry name" value="Dynamin, middle domain"/>
    <property type="match status" value="1"/>
</dbReference>
<keyword evidence="2" id="KW-0342">GTP-binding</keyword>
<dbReference type="GO" id="GO:0005525">
    <property type="term" value="F:GTP binding"/>
    <property type="evidence" value="ECO:0007669"/>
    <property type="project" value="InterPro"/>
</dbReference>
<dbReference type="GO" id="GO:0008017">
    <property type="term" value="F:microtubule binding"/>
    <property type="evidence" value="ECO:0007669"/>
    <property type="project" value="TreeGrafter"/>
</dbReference>
<gene>
    <name evidence="4" type="ORF">BC936DRAFT_140118</name>
</gene>
<dbReference type="Pfam" id="PF00350">
    <property type="entry name" value="Dynamin_N"/>
    <property type="match status" value="1"/>
</dbReference>
<name>A0A433B0X5_9FUNG</name>
<dbReference type="GO" id="GO:0005739">
    <property type="term" value="C:mitochondrion"/>
    <property type="evidence" value="ECO:0007669"/>
    <property type="project" value="TreeGrafter"/>
</dbReference>
<dbReference type="PRINTS" id="PR00195">
    <property type="entry name" value="DYNAMIN"/>
</dbReference>
<comment type="caution">
    <text evidence="4">The sequence shown here is derived from an EMBL/GenBank/DDBJ whole genome shotgun (WGS) entry which is preliminary data.</text>
</comment>
<dbReference type="GO" id="GO:0016020">
    <property type="term" value="C:membrane"/>
    <property type="evidence" value="ECO:0007669"/>
    <property type="project" value="TreeGrafter"/>
</dbReference>